<dbReference type="Gene3D" id="3.30.420.10">
    <property type="entry name" value="Ribonuclease H-like superfamily/Ribonuclease H"/>
    <property type="match status" value="1"/>
</dbReference>
<dbReference type="GO" id="GO:0006261">
    <property type="term" value="P:DNA-templated DNA replication"/>
    <property type="evidence" value="ECO:0007669"/>
    <property type="project" value="InterPro"/>
</dbReference>
<dbReference type="Gene3D" id="3.30.70.370">
    <property type="match status" value="1"/>
</dbReference>
<dbReference type="GO" id="GO:0003677">
    <property type="term" value="F:DNA binding"/>
    <property type="evidence" value="ECO:0007669"/>
    <property type="project" value="InterPro"/>
</dbReference>
<dbReference type="FunFam" id="1.10.150.20:FF:000002">
    <property type="entry name" value="DNA polymerase I"/>
    <property type="match status" value="1"/>
</dbReference>
<keyword evidence="1" id="KW-0235">DNA replication</keyword>
<dbReference type="GO" id="GO:0039693">
    <property type="term" value="P:viral DNA genome replication"/>
    <property type="evidence" value="ECO:0007669"/>
    <property type="project" value="UniProtKB-KW"/>
</dbReference>
<name>A0AAX4J7C4_9CAUD</name>
<dbReference type="InterPro" id="IPR001098">
    <property type="entry name" value="DNA-dir_DNA_pol_A_palm_dom"/>
</dbReference>
<dbReference type="Pfam" id="PF00476">
    <property type="entry name" value="DNA_pol_A"/>
    <property type="match status" value="1"/>
</dbReference>
<dbReference type="InterPro" id="IPR036895">
    <property type="entry name" value="Uracil-DNA_glycosylase-like_sf"/>
</dbReference>
<dbReference type="InterPro" id="IPR012337">
    <property type="entry name" value="RNaseH-like_sf"/>
</dbReference>
<evidence type="ECO:0000256" key="2">
    <source>
        <dbReference type="ARBA" id="ARBA00023109"/>
    </source>
</evidence>
<evidence type="ECO:0000256" key="1">
    <source>
        <dbReference type="ARBA" id="ARBA00022705"/>
    </source>
</evidence>
<dbReference type="Pfam" id="PF01612">
    <property type="entry name" value="DNA_pol_A_exo1"/>
    <property type="match status" value="1"/>
</dbReference>
<dbReference type="Gene3D" id="3.40.470.10">
    <property type="entry name" value="Uracil-DNA glycosylase-like domain"/>
    <property type="match status" value="1"/>
</dbReference>
<reference evidence="4" key="1">
    <citation type="submission" date="2023-12" db="EMBL/GenBank/DDBJ databases">
        <title>Isolation and Characterisation of Novel Lytic Bacteriophages for therapeutic applications in Prosthetic Joint Infections.</title>
        <authorList>
            <person name="Burton N."/>
            <person name="Melo L.D.R."/>
            <person name="Pearce B."/>
            <person name="Tadesse M.D."/>
            <person name="Vryonis E."/>
            <person name="Sagona A."/>
        </authorList>
    </citation>
    <scope>NUCLEOTIDE SEQUENCE</scope>
</reference>
<dbReference type="PANTHER" id="PTHR10133:SF27">
    <property type="entry name" value="DNA POLYMERASE NU"/>
    <property type="match status" value="1"/>
</dbReference>
<evidence type="ECO:0000313" key="4">
    <source>
        <dbReference type="EMBL" id="WRW34600.1"/>
    </source>
</evidence>
<dbReference type="EMBL" id="PP034390">
    <property type="protein sequence ID" value="WRW34600.1"/>
    <property type="molecule type" value="Genomic_DNA"/>
</dbReference>
<keyword evidence="2" id="KW-1194">Viral DNA replication</keyword>
<dbReference type="PANTHER" id="PTHR10133">
    <property type="entry name" value="DNA POLYMERASE I"/>
    <property type="match status" value="1"/>
</dbReference>
<dbReference type="InterPro" id="IPR002298">
    <property type="entry name" value="DNA_polymerase_A"/>
</dbReference>
<evidence type="ECO:0000313" key="5">
    <source>
        <dbReference type="Proteomes" id="UP001432109"/>
    </source>
</evidence>
<dbReference type="InterPro" id="IPR036397">
    <property type="entry name" value="RNaseH_sf"/>
</dbReference>
<gene>
    <name evidence="4" type="ORF">CF5_0141</name>
</gene>
<dbReference type="InterPro" id="IPR002562">
    <property type="entry name" value="3'-5'_exonuclease_dom"/>
</dbReference>
<dbReference type="EC" id="2.7.7.7" evidence="4"/>
<dbReference type="PRINTS" id="PR00868">
    <property type="entry name" value="DNAPOLI"/>
</dbReference>
<accession>A0AAX4J7C4</accession>
<proteinExistence type="predicted"/>
<dbReference type="GO" id="GO:0006302">
    <property type="term" value="P:double-strand break repair"/>
    <property type="evidence" value="ECO:0007669"/>
    <property type="project" value="TreeGrafter"/>
</dbReference>
<keyword evidence="4" id="KW-0808">Transferase</keyword>
<dbReference type="Gene3D" id="1.10.150.20">
    <property type="entry name" value="5' to 3' exonuclease, C-terminal subdomain"/>
    <property type="match status" value="1"/>
</dbReference>
<protein>
    <submittedName>
        <fullName evidence="4">DNA polymerase</fullName>
        <ecNumber evidence="4">2.7.7.7</ecNumber>
    </submittedName>
</protein>
<dbReference type="GO" id="GO:0008408">
    <property type="term" value="F:3'-5' exonuclease activity"/>
    <property type="evidence" value="ECO:0007669"/>
    <property type="project" value="InterPro"/>
</dbReference>
<dbReference type="InterPro" id="IPR043502">
    <property type="entry name" value="DNA/RNA_pol_sf"/>
</dbReference>
<dbReference type="GO" id="GO:0003887">
    <property type="term" value="F:DNA-directed DNA polymerase activity"/>
    <property type="evidence" value="ECO:0007669"/>
    <property type="project" value="UniProtKB-EC"/>
</dbReference>
<feature type="domain" description="DNA-directed DNA polymerase family A palm" evidence="3">
    <location>
        <begin position="759"/>
        <end position="966"/>
    </location>
</feature>
<evidence type="ECO:0000259" key="3">
    <source>
        <dbReference type="SMART" id="SM00482"/>
    </source>
</evidence>
<dbReference type="SUPFAM" id="SSF53098">
    <property type="entry name" value="Ribonuclease H-like"/>
    <property type="match status" value="1"/>
</dbReference>
<dbReference type="Proteomes" id="UP001432109">
    <property type="component" value="Segment"/>
</dbReference>
<dbReference type="SUPFAM" id="SSF56672">
    <property type="entry name" value="DNA/RNA polymerases"/>
    <property type="match status" value="1"/>
</dbReference>
<dbReference type="SMART" id="SM00482">
    <property type="entry name" value="POLAc"/>
    <property type="match status" value="1"/>
</dbReference>
<organism evidence="4 5">
    <name type="scientific">Staphylococcus phage CF5</name>
    <dbReference type="NCBI Taxonomy" id="3113739"/>
    <lineage>
        <taxon>Viruses</taxon>
        <taxon>Duplodnaviria</taxon>
        <taxon>Heunggongvirae</taxon>
        <taxon>Uroviricota</taxon>
        <taxon>Caudoviricetes</taxon>
        <taxon>Herelleviridae</taxon>
        <taxon>Twortvirinae</taxon>
        <taxon>Silviavirus</taxon>
    </lineage>
</organism>
<sequence>MKVLILYDHIREEHFTMSKDGSVKNTLLNTQNGKVLKQLLEKITGLKRDRQHKDYDINFLYNAVPTPIRNDYGKTIKYQDVKLSEVKPYYERMNKIIVDNEYDIIIPLGKLGVKYSLNVSSISKVRGIPSKITIHSEDKKHDTWVLPTYSIEYTNVNKNAERHVVADLKLLNKFVQNGESVFKPKEVSYELVTDIKRVREIFNSEVKNDNHDGVDITSWDLETNSLSPDKEGSKPLVLSMSWKNGQGVTIPLYKSDFEWKNGQQDIDEILELLKEWVASKENVKVLHNATYDINFLMSTQGFTTFENNQDTKVGWYLAVTQEQAESLKLSDLAYEVTDMGGYDKPLEDFKRWYVTSLLKYLSDELKGIKKENKKIAKKEYDVKANEYDKWLESKLRNTNVQLTDEDEYYGITKEQKKYLELKLTPEIINKNTLMGDSFREVAEKSPEYMNLSTDAKEYVLKVALDLINTYKDNNKVINEVDGGNFNYDWIPLELMHPYASGDTDVCRRIYCDVIERLRDQDRPKALDLMKTSYPRLIRTLARIQSNGMHCDIDYMYKNDEFYINEMNKTHQEIRNHWAVQEFEESRYNLYQLALEEHEKKPSERDKEIHDYRAKFKDEGWKFTPSSGEHKGEVLYNILGIQLPYSKETIKDKPFNSGVKENDLTWKDYKTDIKSIKAALGLVESKENKKLLDLLIYYASLQTKRNSFTKKLPSIVNKNSNKLHGLFNSTGTETGRLSSSKPNLQNLPSHTSDVSKFDYHHPIKRSFVSRFENGILTELDFSAIEMKIIGLFTKDPEMLESFLNGEDIHKATASIVYNKPVEEITSEERQSTKAINFGIAYGESPFSFAGKNNMSVEEAEGIFNKYFETKPNVKKAIDDTHEFVQRYGYVEGMQGHQRFIMDAKSKDNKKRNQALRQSFNSIIQGTAGFLTNMSLTYIDDFIQSKNMKSKIVATVHDSIVIDTHPDEIFIIGKVAKHIMENLPYDFLFADYKGNKVRYPIEADFEIGLTYNDMVEYNEDLMKQFNTVKGYIKYQMSLQQVKDYYESGKLTEDQYNEKTNYIKNNIDTFKLI</sequence>
<keyword evidence="4" id="KW-0548">Nucleotidyltransferase</keyword>